<evidence type="ECO:0000313" key="2">
    <source>
        <dbReference type="EMBL" id="ETO08163.1"/>
    </source>
</evidence>
<keyword evidence="1" id="KW-1133">Transmembrane helix</keyword>
<dbReference type="EMBL" id="ASPP01025306">
    <property type="protein sequence ID" value="ETO08163.1"/>
    <property type="molecule type" value="Genomic_DNA"/>
</dbReference>
<feature type="transmembrane region" description="Helical" evidence="1">
    <location>
        <begin position="79"/>
        <end position="100"/>
    </location>
</feature>
<accession>X6M1W2</accession>
<comment type="caution">
    <text evidence="2">The sequence shown here is derived from an EMBL/GenBank/DDBJ whole genome shotgun (WGS) entry which is preliminary data.</text>
</comment>
<organism evidence="2 3">
    <name type="scientific">Reticulomyxa filosa</name>
    <dbReference type="NCBI Taxonomy" id="46433"/>
    <lineage>
        <taxon>Eukaryota</taxon>
        <taxon>Sar</taxon>
        <taxon>Rhizaria</taxon>
        <taxon>Retaria</taxon>
        <taxon>Foraminifera</taxon>
        <taxon>Monothalamids</taxon>
        <taxon>Reticulomyxidae</taxon>
        <taxon>Reticulomyxa</taxon>
    </lineage>
</organism>
<gene>
    <name evidence="2" type="ORF">RFI_29229</name>
</gene>
<dbReference type="AlphaFoldDB" id="X6M1W2"/>
<protein>
    <submittedName>
        <fullName evidence="2">Uncharacterized protein</fullName>
    </submittedName>
</protein>
<reference evidence="2 3" key="1">
    <citation type="journal article" date="2013" name="Curr. Biol.">
        <title>The Genome of the Foraminiferan Reticulomyxa filosa.</title>
        <authorList>
            <person name="Glockner G."/>
            <person name="Hulsmann N."/>
            <person name="Schleicher M."/>
            <person name="Noegel A.A."/>
            <person name="Eichinger L."/>
            <person name="Gallinger C."/>
            <person name="Pawlowski J."/>
            <person name="Sierra R."/>
            <person name="Euteneuer U."/>
            <person name="Pillet L."/>
            <person name="Moustafa A."/>
            <person name="Platzer M."/>
            <person name="Groth M."/>
            <person name="Szafranski K."/>
            <person name="Schliwa M."/>
        </authorList>
    </citation>
    <scope>NUCLEOTIDE SEQUENCE [LARGE SCALE GENOMIC DNA]</scope>
</reference>
<sequence>MLQESLLGKKFLKGVGIVFLKSSIANEAKKKQQEITQDSTRKSVRGTIYDITNAVIHIADLVTDLYILAQFHEKKRQKYFSWSLAILLLAQLAYCITFVRNYCYRCTFLKKVMWLILLLPFAWLLPFIFHFFSNYQSSMARYLHFFGLGVSVPYGPYVTGLRKWSLIFFFLKKIIST</sequence>
<dbReference type="Proteomes" id="UP000023152">
    <property type="component" value="Unassembled WGS sequence"/>
</dbReference>
<feature type="transmembrane region" description="Helical" evidence="1">
    <location>
        <begin position="112"/>
        <end position="132"/>
    </location>
</feature>
<evidence type="ECO:0000256" key="1">
    <source>
        <dbReference type="SAM" id="Phobius"/>
    </source>
</evidence>
<evidence type="ECO:0000313" key="3">
    <source>
        <dbReference type="Proteomes" id="UP000023152"/>
    </source>
</evidence>
<name>X6M1W2_RETFI</name>
<keyword evidence="3" id="KW-1185">Reference proteome</keyword>
<keyword evidence="1" id="KW-0472">Membrane</keyword>
<proteinExistence type="predicted"/>
<keyword evidence="1" id="KW-0812">Transmembrane</keyword>